<feature type="domain" description="DUF1996" evidence="3">
    <location>
        <begin position="117"/>
        <end position="344"/>
    </location>
</feature>
<evidence type="ECO:0000313" key="5">
    <source>
        <dbReference type="Proteomes" id="UP001527866"/>
    </source>
</evidence>
<evidence type="ECO:0000259" key="3">
    <source>
        <dbReference type="Pfam" id="PF09362"/>
    </source>
</evidence>
<dbReference type="PANTHER" id="PTHR43662:SF3">
    <property type="entry name" value="DOMAIN PROTEIN, PUTATIVE (AFU_ORTHOLOGUE AFUA_6G11970)-RELATED"/>
    <property type="match status" value="1"/>
</dbReference>
<keyword evidence="2" id="KW-0732">Signal</keyword>
<dbReference type="RefSeq" id="WP_270683156.1">
    <property type="nucleotide sequence ID" value="NZ_JAQFWQ010000002.1"/>
</dbReference>
<sequence length="364" mass="37827">MTNPRRPRSPRRSRTPALLAALAAAGALATAALVAATAAPPTAVPVDGYEDGSGPNGDGGGDGPPGSAPGPEDFVDIREVPPAPPGPQPGDAGGADGVYRAECGRNENGLFNSENVIVAPGVPTGAQHTHDYVGNQDVNRFTDDVEANNAILAEGDTSCADGDRSMHYWPVLRDITREGADAGAPGGGLDGNVGRILTPVSATIEFRGNAVDEVVPMPRFLQAITGNARAATSGGENANAQWTCTGFEDRISTDRYPLCPDGSDVTRIMDFPSCWDGRNTVSEDNRSHIVFPDPETGACPDGTRPVPQLRQTLVYEVPEGPAFAVDGFPEEGHAAVTDHSDFINVMPDGLMETAVTCINAGRSC</sequence>
<protein>
    <submittedName>
        <fullName evidence="4">DUF1996 domain-containing protein</fullName>
    </submittedName>
</protein>
<evidence type="ECO:0000256" key="1">
    <source>
        <dbReference type="SAM" id="MobiDB-lite"/>
    </source>
</evidence>
<feature type="compositionally biased region" description="Gly residues" evidence="1">
    <location>
        <begin position="54"/>
        <end position="64"/>
    </location>
</feature>
<dbReference type="Pfam" id="PF09362">
    <property type="entry name" value="DUF1996"/>
    <property type="match status" value="1"/>
</dbReference>
<dbReference type="Proteomes" id="UP001527866">
    <property type="component" value="Unassembled WGS sequence"/>
</dbReference>
<name>A0ABT4TX23_9ACTN</name>
<organism evidence="4 5">
    <name type="scientific">Nocardiopsis endophytica</name>
    <dbReference type="NCBI Taxonomy" id="3018445"/>
    <lineage>
        <taxon>Bacteria</taxon>
        <taxon>Bacillati</taxon>
        <taxon>Actinomycetota</taxon>
        <taxon>Actinomycetes</taxon>
        <taxon>Streptosporangiales</taxon>
        <taxon>Nocardiopsidaceae</taxon>
        <taxon>Nocardiopsis</taxon>
    </lineage>
</organism>
<feature type="region of interest" description="Disordered" evidence="1">
    <location>
        <begin position="42"/>
        <end position="100"/>
    </location>
</feature>
<comment type="caution">
    <text evidence="4">The sequence shown here is derived from an EMBL/GenBank/DDBJ whole genome shotgun (WGS) entry which is preliminary data.</text>
</comment>
<keyword evidence="5" id="KW-1185">Reference proteome</keyword>
<gene>
    <name evidence="4" type="ORF">O4J56_01210</name>
</gene>
<feature type="chain" id="PRO_5046311764" evidence="2">
    <location>
        <begin position="32"/>
        <end position="364"/>
    </location>
</feature>
<dbReference type="InterPro" id="IPR018535">
    <property type="entry name" value="DUF1996"/>
</dbReference>
<dbReference type="EMBL" id="JAQFWQ010000002">
    <property type="protein sequence ID" value="MDA2809242.1"/>
    <property type="molecule type" value="Genomic_DNA"/>
</dbReference>
<accession>A0ABT4TX23</accession>
<feature type="signal peptide" evidence="2">
    <location>
        <begin position="1"/>
        <end position="31"/>
    </location>
</feature>
<evidence type="ECO:0000256" key="2">
    <source>
        <dbReference type="SAM" id="SignalP"/>
    </source>
</evidence>
<evidence type="ECO:0000313" key="4">
    <source>
        <dbReference type="EMBL" id="MDA2809242.1"/>
    </source>
</evidence>
<reference evidence="4 5" key="1">
    <citation type="submission" date="2023-01" db="EMBL/GenBank/DDBJ databases">
        <title>Draft genome sequence of Nocardiopsis sp. RSe5-2 isolated from halophytes.</title>
        <authorList>
            <person name="Duangmal K."/>
            <person name="Chantavorakit T."/>
        </authorList>
    </citation>
    <scope>NUCLEOTIDE SEQUENCE [LARGE SCALE GENOMIC DNA]</scope>
    <source>
        <strain evidence="4 5">RSe5-2</strain>
    </source>
</reference>
<dbReference type="PANTHER" id="PTHR43662">
    <property type="match status" value="1"/>
</dbReference>
<proteinExistence type="predicted"/>